<keyword evidence="1" id="KW-0378">Hydrolase</keyword>
<organism evidence="3 4">
    <name type="scientific">Segatella copri</name>
    <dbReference type="NCBI Taxonomy" id="165179"/>
    <lineage>
        <taxon>Bacteria</taxon>
        <taxon>Pseudomonadati</taxon>
        <taxon>Bacteroidota</taxon>
        <taxon>Bacteroidia</taxon>
        <taxon>Bacteroidales</taxon>
        <taxon>Prevotellaceae</taxon>
        <taxon>Segatella</taxon>
    </lineage>
</organism>
<evidence type="ECO:0000313" key="3">
    <source>
        <dbReference type="EMBL" id="MCW4155133.1"/>
    </source>
</evidence>
<name>A0AAW5URE6_9BACT</name>
<dbReference type="Gene3D" id="1.10.530.10">
    <property type="match status" value="1"/>
</dbReference>
<dbReference type="InterPro" id="IPR051056">
    <property type="entry name" value="Glycosyl_Hydrolase_73"/>
</dbReference>
<accession>A0AAW5URE6</accession>
<evidence type="ECO:0000313" key="4">
    <source>
        <dbReference type="Proteomes" id="UP001209168"/>
    </source>
</evidence>
<gene>
    <name evidence="3" type="ORF">ONT23_06150</name>
</gene>
<dbReference type="EMBL" id="JAPDVH010000001">
    <property type="protein sequence ID" value="MCW4155133.1"/>
    <property type="molecule type" value="Genomic_DNA"/>
</dbReference>
<proteinExistence type="predicted"/>
<dbReference type="GO" id="GO:0004040">
    <property type="term" value="F:amidase activity"/>
    <property type="evidence" value="ECO:0007669"/>
    <property type="project" value="InterPro"/>
</dbReference>
<dbReference type="PANTHER" id="PTHR33308:SF9">
    <property type="entry name" value="PEPTIDOGLYCAN HYDROLASE FLGJ"/>
    <property type="match status" value="1"/>
</dbReference>
<reference evidence="3" key="1">
    <citation type="submission" date="2022-11" db="EMBL/GenBank/DDBJ databases">
        <title>Genomic repertoires linked with pathogenic potency of arthritogenic Prevotella copri isolated from the gut of rheumatoid arthritis patients.</title>
        <authorList>
            <person name="Nii T."/>
            <person name="Maeda Y."/>
            <person name="Motooka D."/>
            <person name="Naito M."/>
            <person name="Matsumoto Y."/>
            <person name="Ogawa T."/>
            <person name="Oguro-Igashira E."/>
            <person name="Kishikawa T."/>
            <person name="Yamashita M."/>
            <person name="Koizumi S."/>
            <person name="Kurakawa T."/>
            <person name="Okumura R."/>
            <person name="Kayama H."/>
            <person name="Murakami M."/>
            <person name="Sakaguchi T."/>
            <person name="Das B."/>
            <person name="Nakamura S."/>
            <person name="Okada Y."/>
            <person name="Kumanogoh A."/>
            <person name="Takeda K."/>
        </authorList>
    </citation>
    <scope>NUCLEOTIDE SEQUENCE</scope>
    <source>
        <strain evidence="3">H012_8</strain>
    </source>
</reference>
<dbReference type="InterPro" id="IPR002901">
    <property type="entry name" value="MGlyc_endo_b_GlcNAc-like_dom"/>
</dbReference>
<dbReference type="SMART" id="SM00047">
    <property type="entry name" value="LYZ2"/>
    <property type="match status" value="1"/>
</dbReference>
<evidence type="ECO:0000256" key="1">
    <source>
        <dbReference type="ARBA" id="ARBA00022801"/>
    </source>
</evidence>
<feature type="domain" description="Mannosyl-glycoprotein endo-beta-N-acetylglucosamidase-like" evidence="2">
    <location>
        <begin position="4"/>
        <end position="169"/>
    </location>
</feature>
<dbReference type="Proteomes" id="UP001209168">
    <property type="component" value="Unassembled WGS sequence"/>
</dbReference>
<sequence>MASKVQLAFARQVYAAAVEAKTEIDPAFVTAQAMLETGWGSRVIGKANLFGITKGSQWDGDIVMVKTHEYFKTPNQKFKEPDRIVSVCKVAGKNLWYYTVMRAFKDFDSVGDCLKEHERLFQKSGYKDAWPCRKDPFKFAQKICDGVGCKYATDPTYLTTITSIIKTIQRKCV</sequence>
<comment type="caution">
    <text evidence="3">The sequence shown here is derived from an EMBL/GenBank/DDBJ whole genome shotgun (WGS) entry which is preliminary data.</text>
</comment>
<dbReference type="PANTHER" id="PTHR33308">
    <property type="entry name" value="PEPTIDOGLYCAN HYDROLASE FLGJ"/>
    <property type="match status" value="1"/>
</dbReference>
<dbReference type="RefSeq" id="WP_264900180.1">
    <property type="nucleotide sequence ID" value="NZ_JAPDVH010000001.1"/>
</dbReference>
<evidence type="ECO:0000259" key="2">
    <source>
        <dbReference type="SMART" id="SM00047"/>
    </source>
</evidence>
<dbReference type="Pfam" id="PF01832">
    <property type="entry name" value="Glucosaminidase"/>
    <property type="match status" value="1"/>
</dbReference>
<dbReference type="AlphaFoldDB" id="A0AAW5URE6"/>
<protein>
    <submittedName>
        <fullName evidence="3">Glucosaminidase domain-containing protein</fullName>
    </submittedName>
</protein>